<dbReference type="InterPro" id="IPR010090">
    <property type="entry name" value="Phage_tape_meas"/>
</dbReference>
<reference evidence="5 6" key="1">
    <citation type="submission" date="2018-11" db="EMBL/GenBank/DDBJ databases">
        <title>Genome sequencing and analysis.</title>
        <authorList>
            <person name="Huang Y.-T."/>
        </authorList>
    </citation>
    <scope>NUCLEOTIDE SEQUENCE [LARGE SCALE GENOMIC DNA]</scope>
    <source>
        <strain evidence="5 6">SHIN</strain>
    </source>
</reference>
<accession>A0A7Y3T1V4</accession>
<keyword evidence="3" id="KW-1133">Transmembrane helix</keyword>
<evidence type="ECO:0000313" key="6">
    <source>
        <dbReference type="Proteomes" id="UP000526233"/>
    </source>
</evidence>
<keyword evidence="3" id="KW-0812">Transmembrane</keyword>
<sequence>MANLTSILTVRLIDAVTAPARAAANSIRGIGTAVDSTNRRRLAVGGAVGSMVADVGKQTKNLQRNMHAMSTGLSMPAGFLTFFGARAVYDFEKTSNALQAVTDVTDVQRKTIQNYAKELNELFPATNSEIMKGAYELGRAGFKYDQIMGSMKGMLNLALAGDIAIKESADIATNILTAMRLPMKTVEQASESLTRVNDALAYSASNSNTDVRMMGETFKYVGPMAAAAGMSIEEVAAASMVMARNGIRASEAGVAMRSALVRMVRPTKPMLQSLDQLGVSLSDFVKGGRQISATDVIGSLAVDGIDASSYAKQIEQVLNDPSINNSLSKLTERLTTIIGGDGSAVDKSKLAETITDVLTAAGSEIDFFGFIRALREKGADLGDIARIFDARQGSRLITLLAGDLDKALSDVEKGAKGSTDRMAGIMMKGIVGDWAELEASVENLFVSIAESGVLKTASEAFKALANGIKSLSESNPKMLEFGTYALLIAGALAPIGLVAGGVISFFRSLVSIMRTAVALGKGALGVAAATMGVTGAAAGASGAASAAAGAAAGAGAASKGSSILGKLVKGAGIVGTALTINEVLGAIDPEGNLWGLTSGIDAWVASKTGIDPSKVGGQKREGPEATPEEGRAYDLAQWQARQAEIDARLAQIEKNTHPAMRDMPNPERDALQTQRAMIEADIQSLAPQGNRAAGSAAAEETMGGFNQSMQAKADEARAIMAKLMADIQGMAATVMAPTIRPKVDMSAISGVHADVGVE</sequence>
<dbReference type="PANTHER" id="PTHR37813">
    <property type="entry name" value="FELS-2 PROPHAGE PROTEIN"/>
    <property type="match status" value="1"/>
</dbReference>
<keyword evidence="3" id="KW-0472">Membrane</keyword>
<dbReference type="NCBIfam" id="TIGR01760">
    <property type="entry name" value="tape_meas_TP901"/>
    <property type="match status" value="1"/>
</dbReference>
<organism evidence="5 6">
    <name type="scientific">Brucella pseudogrignonensis</name>
    <dbReference type="NCBI Taxonomy" id="419475"/>
    <lineage>
        <taxon>Bacteria</taxon>
        <taxon>Pseudomonadati</taxon>
        <taxon>Pseudomonadota</taxon>
        <taxon>Alphaproteobacteria</taxon>
        <taxon>Hyphomicrobiales</taxon>
        <taxon>Brucellaceae</taxon>
        <taxon>Brucella/Ochrobactrum group</taxon>
        <taxon>Brucella</taxon>
    </lineage>
</organism>
<keyword evidence="1" id="KW-1188">Viral release from host cell</keyword>
<evidence type="ECO:0000313" key="5">
    <source>
        <dbReference type="EMBL" id="NNV19536.1"/>
    </source>
</evidence>
<gene>
    <name evidence="5" type="ORF">EHE22_03710</name>
</gene>
<evidence type="ECO:0000256" key="1">
    <source>
        <dbReference type="ARBA" id="ARBA00022612"/>
    </source>
</evidence>
<feature type="domain" description="Phage tail tape measure protein" evidence="4">
    <location>
        <begin position="115"/>
        <end position="302"/>
    </location>
</feature>
<dbReference type="Proteomes" id="UP000526233">
    <property type="component" value="Unassembled WGS sequence"/>
</dbReference>
<dbReference type="EMBL" id="PKQI01000001">
    <property type="protein sequence ID" value="NNV19536.1"/>
    <property type="molecule type" value="Genomic_DNA"/>
</dbReference>
<feature type="transmembrane region" description="Helical" evidence="3">
    <location>
        <begin position="481"/>
        <end position="506"/>
    </location>
</feature>
<evidence type="ECO:0000256" key="2">
    <source>
        <dbReference type="SAM" id="MobiDB-lite"/>
    </source>
</evidence>
<dbReference type="RefSeq" id="WP_171379669.1">
    <property type="nucleotide sequence ID" value="NZ_PKQI01000001.1"/>
</dbReference>
<feature type="region of interest" description="Disordered" evidence="2">
    <location>
        <begin position="610"/>
        <end position="630"/>
    </location>
</feature>
<dbReference type="Pfam" id="PF10145">
    <property type="entry name" value="PhageMin_Tail"/>
    <property type="match status" value="1"/>
</dbReference>
<comment type="caution">
    <text evidence="5">The sequence shown here is derived from an EMBL/GenBank/DDBJ whole genome shotgun (WGS) entry which is preliminary data.</text>
</comment>
<evidence type="ECO:0000259" key="4">
    <source>
        <dbReference type="Pfam" id="PF10145"/>
    </source>
</evidence>
<protein>
    <submittedName>
        <fullName evidence="5">Phage tail tape measure protein</fullName>
    </submittedName>
</protein>
<proteinExistence type="predicted"/>
<dbReference type="AlphaFoldDB" id="A0A7Y3T1V4"/>
<name>A0A7Y3T1V4_9HYPH</name>
<dbReference type="PANTHER" id="PTHR37813:SF1">
    <property type="entry name" value="FELS-2 PROPHAGE PROTEIN"/>
    <property type="match status" value="1"/>
</dbReference>
<feature type="compositionally biased region" description="Basic and acidic residues" evidence="2">
    <location>
        <begin position="618"/>
        <end position="630"/>
    </location>
</feature>
<evidence type="ECO:0000256" key="3">
    <source>
        <dbReference type="SAM" id="Phobius"/>
    </source>
</evidence>